<evidence type="ECO:0000256" key="1">
    <source>
        <dbReference type="ARBA" id="ARBA00022729"/>
    </source>
</evidence>
<dbReference type="InterPro" id="IPR011050">
    <property type="entry name" value="Pectin_lyase_fold/virulence"/>
</dbReference>
<feature type="disulfide bond" evidence="5">
    <location>
        <begin position="159"/>
        <end position="169"/>
    </location>
</feature>
<proteinExistence type="predicted"/>
<dbReference type="InterPro" id="IPR036772">
    <property type="entry name" value="SRCR-like_dom_sf"/>
</dbReference>
<dbReference type="InterPro" id="IPR012334">
    <property type="entry name" value="Pectin_lyas_fold"/>
</dbReference>
<dbReference type="SUPFAM" id="SSF56436">
    <property type="entry name" value="C-type lectin-like"/>
    <property type="match status" value="1"/>
</dbReference>
<evidence type="ECO:0000256" key="2">
    <source>
        <dbReference type="ARBA" id="ARBA00022737"/>
    </source>
</evidence>
<dbReference type="InterPro" id="IPR001190">
    <property type="entry name" value="SRCR"/>
</dbReference>
<feature type="domain" description="SRCR" evidence="7">
    <location>
        <begin position="946"/>
        <end position="1052"/>
    </location>
</feature>
<protein>
    <recommendedName>
        <fullName evidence="7">SRCR domain-containing protein</fullName>
    </recommendedName>
</protein>
<dbReference type="SUPFAM" id="SSF56487">
    <property type="entry name" value="SRCR-like"/>
    <property type="match status" value="3"/>
</dbReference>
<dbReference type="PANTHER" id="PTHR47653:SF1">
    <property type="entry name" value="DELETED IN MALIGNANT BRAIN TUMORS 1 PROTEIN"/>
    <property type="match status" value="1"/>
</dbReference>
<dbReference type="InterPro" id="IPR039448">
    <property type="entry name" value="Beta_helix"/>
</dbReference>
<sequence length="2876" mass="325688">MSAFSVQLYIFFEYCETEELECLRLVAGMVAALVEHSCERQRPDSGLSHHRCKRNQMSCFSFQGQPDNRVILTSTNHPTSLIGKPEIRLVDGPSILEGRLQIYHRGKWRSVCTNSRNWTRADLETTCRHLGFQGGEWWGWMNREPGVNLPRLLLEKPRCSGTEKNLFECQWNSRQLGSGVCDYHPDLGIKCLPAHASNTATVHHWRGIRFENAKFDKKLKESNTLYVPESKSKMQNVDILYAGSGRDYNASSALTVLGVAPLMSSLNVFHSAYNGINITLPEAPVILTNSTIRGNRGYGVVVNGSHGDVLIENTVIADNGGDGIRFARHEPESGDQFDRSSFYDFCMIPTTASQTYPVVVWMQQNEFNPTTKECYQNFRTANGRVLTFEVDYAMVSENDMANILVYDGSYFTDALLVDIPIRNNSRPQSVVTTSNSLFVAFKAKPYTNTLVYIRITAGLTKKYDLNITGSSIVDNNGRGVAVENIKSSVYIHQTSVSNNKHIAGIHVFKGAGDINITESRIAFNQGDGVNISYSGGSRNITRSVLSSNKGYGIAVWLNDTTDPEYLPVNQETSLSYSELFKNEFAGILVGNFCGNSIVNISGNWFNESVDNAIEVQTCWLRNVSRTQLQIGHNVFNKNEKLGIKIVPALNLYGRIEYNYITEHTYGGILVKNPIEYEEQFDFDLMPTDLLIHFNEMQYNKGVYVVNLGLSPYSDVQKIVFTRNFIRYNKINEPFDKGQGYTEEGKVRLNPRSRVAAPVVISSSNVDIFRNIIQNHESKYEIGSHLEDQSKVLNCTFNWLGYSQEEKIYHRLFHRKDRYNLAKIEYLPYLLHSSNPATLTTVVSPTFVPQFMSPGSNVVGGEVDGIESLPAGQYVVERDINIRPGGKLTLHSGVTLRFPPSVGLMVAGRLEARGHGPNNILFTLKQDRIEPVEETTEQIPVEDDMNVRLLGGRSSMEGRLQVKVDGRWGTVCNYGWNVINAALVCHQLGLVLNPNDWYLERSEIPLAGTSEEILLSNVKCTPEDLEITKCKSERSDDFEGSCTHENDVGIRCHEPSWAGVRFGVLAEPTTLQYVTIEKAGLLDHATNLFKPALQIDFSRHSLENVRVVSNAYDGLGVIYSDLYSSGASNTVRNSEFSSNRGNGISFKQLGLTVIGSTLENNKLAGIRHDSSITKKQQRELSGWFIEHSDPYIYNPVYVPHSFNFNLEDAESRYMITQRISGTLDPIVKVFTVKVSPGYVIGIQLLNPIQNRSTEQIQIYDSQNLLGQSEVWDVGRDLTVFPMTSSSFAITVKYSSGSNALGGCVIMVSSVRAPVQNIPHRVVRGAIPSLTIKDTRIKGNERGVWTSHYNRYMDDFGDHFLRQSNESIVVIGCEISHNRQEAIYVHSPYWNVHRSNISEITFVINSTLLIDNGRGIYHFSRDVRQSNNLFHWFLHDNSIERNINGGFEVTLPYVWQYNENFTHSLGFVNNTFRSNNQFSFVIDGHYANLTMTDNIFTENKCRTGLISFRGMEKFMNINGNTIERNSGSYMVEFRIESQSEILGFVPAAFRENVVKGNGRLSFAPTKGVQQYYRSPSFVIGFHGIQDVRINNNLFGGNSLDYELIAGIRTAKLETYVDVSQNWWGSSDINYIKDKIFDFDDWNNHAIANFRPYLIEDRMNGSLSVSWETPSVFDTSNIGGRIKTDMVLYPREEPYLIRRDITIMPEATLTIAPGVVMEFEPNVGILVLGTLKAQGRKQDQIIFRPAPLAHSKDRYPRSENLYTPSVRLCARENCTLEMTRPVNHGFLEYYNRTTLQWVPVCDDRFTERNAQVVCKELGFDSLNVRFDLGPRVEFHPNSLTRIWSYPEPLQCTGNEDRLEECEVRLNGQQYNHIHRCEWNSNFVFVHCGERNLPKHMLYWGGIRFANGRFEQNFYEHRIHDIVTHETARKSESVLVHVNITGAGILHNEKSPAVQAIVKSPHLTNLNITLCAHDGINLISPSDHIRLLFSSIQNNLGAGVSVLSITGEGRDSEESSFTPLKEASVPYHIFSLVDMCDTNKEILVEERVILYYKYDNVPVNCVKIFRNIVKPFGFRLLQFNLYNSTTKPGRPDSLSLYDGSIYNVSAPLLTTIEVGSPFQKKMIKSTGPSLSVRLFANGASSVHGFIAEIVTLPISAIGFNRDVQHNISYSVVANNERGAIAYQSAGEVNPTLTVEWNQFSNNCKHLYGNFTTCTAAVQMDVQNPQNFYFRNNLIKGNQGGLHLRTDSRGSATALKGWINNNLWTENQNKPVLHVEGRKNSAYQEVTIFRNYFSKNFAPYENTIIFKQVISNFTYNYLQENWGAYILEVSGFEKVRLPIYQSASHNGFYYNYGMNIENHATILAGTAGQHYVDNVLYNPDNDYEIVTVNRSLAGLDRSLDIWKSSIDAKHNWWGFNETLAVSGRIRDRSDESDLLEVDFQPFLHSNKSILDDKCPPGWKLFTDTCFIYIGAPMTFQEARAFCEANNSTMPYLFGNYLRLYEFLRSQQDSYRFYDRIWVRHLDKINDCTAFAYQTVAVDDCDRLSPFICEIDPEVQINLFFWKDDTTILAVLGAAGGLVILMGIILVFWCTKCRKRREERLERRNSIRQSLRSLKSVGSTNGLSDLGYRQNMSSSQRSSPTLVKDYKKMMNGSLDSMEKCQYNSSIDETQSYDIYEAHNPNMSTRWDHPGATRPSFDLTYQNRGFRDTSTFTSRENNAYSESNQGEDYYEAGTLPLAASVANTDSIVEMKKGITLSPKYDSSRYRPNNYYAHTPTFERSDTARTPDSELTDNSYFYNNPPPMQTYYDYNNSVLDVNKQRPSAESLLETNIDEGKTQSHVLPKAKSEALLETNFDICEVGLPPTSEALSLANRSKSQPLETSM</sequence>
<dbReference type="Gene3D" id="2.160.20.10">
    <property type="entry name" value="Single-stranded right-handed beta-helix, Pectin lyase-like"/>
    <property type="match status" value="3"/>
</dbReference>
<dbReference type="Pfam" id="PF00530">
    <property type="entry name" value="SRCR"/>
    <property type="match status" value="3"/>
</dbReference>
<dbReference type="InterPro" id="IPR053243">
    <property type="entry name" value="SJ_maturation_regulator"/>
</dbReference>
<dbReference type="PROSITE" id="PS00420">
    <property type="entry name" value="SRCR_1"/>
    <property type="match status" value="1"/>
</dbReference>
<keyword evidence="1" id="KW-0732">Signal</keyword>
<dbReference type="Gene3D" id="3.10.100.10">
    <property type="entry name" value="Mannose-Binding Protein A, subunit A"/>
    <property type="match status" value="1"/>
</dbReference>
<dbReference type="EMBL" id="JAWJWF010000001">
    <property type="protein sequence ID" value="KAK6642136.1"/>
    <property type="molecule type" value="Genomic_DNA"/>
</dbReference>
<keyword evidence="2" id="KW-0677">Repeat</keyword>
<dbReference type="InterPro" id="IPR006626">
    <property type="entry name" value="PbH1"/>
</dbReference>
<dbReference type="InterPro" id="IPR016187">
    <property type="entry name" value="CTDL_fold"/>
</dbReference>
<name>A0ABR1BFC8_POLSC</name>
<evidence type="ECO:0000256" key="4">
    <source>
        <dbReference type="ARBA" id="ARBA00023180"/>
    </source>
</evidence>
<dbReference type="Proteomes" id="UP001359485">
    <property type="component" value="Unassembled WGS sequence"/>
</dbReference>
<evidence type="ECO:0000256" key="3">
    <source>
        <dbReference type="ARBA" id="ARBA00023157"/>
    </source>
</evidence>
<dbReference type="PRINTS" id="PR00258">
    <property type="entry name" value="SPERACTRCPTR"/>
</dbReference>
<evidence type="ECO:0000313" key="9">
    <source>
        <dbReference type="Proteomes" id="UP001359485"/>
    </source>
</evidence>
<dbReference type="Gene3D" id="3.10.250.10">
    <property type="entry name" value="SRCR-like domain"/>
    <property type="match status" value="3"/>
</dbReference>
<dbReference type="SUPFAM" id="SSF51126">
    <property type="entry name" value="Pectin lyase-like"/>
    <property type="match status" value="4"/>
</dbReference>
<evidence type="ECO:0000313" key="8">
    <source>
        <dbReference type="EMBL" id="KAK6642136.1"/>
    </source>
</evidence>
<keyword evidence="6" id="KW-0812">Transmembrane</keyword>
<dbReference type="SMART" id="SM00202">
    <property type="entry name" value="SR"/>
    <property type="match status" value="3"/>
</dbReference>
<accession>A0ABR1BFC8</accession>
<dbReference type="SMART" id="SM00710">
    <property type="entry name" value="PbH1"/>
    <property type="match status" value="17"/>
</dbReference>
<keyword evidence="6" id="KW-0472">Membrane</keyword>
<evidence type="ECO:0000256" key="6">
    <source>
        <dbReference type="SAM" id="Phobius"/>
    </source>
</evidence>
<gene>
    <name evidence="8" type="ORF">RUM44_013859</name>
</gene>
<organism evidence="8 9">
    <name type="scientific">Polyplax serrata</name>
    <name type="common">Common mouse louse</name>
    <dbReference type="NCBI Taxonomy" id="468196"/>
    <lineage>
        <taxon>Eukaryota</taxon>
        <taxon>Metazoa</taxon>
        <taxon>Ecdysozoa</taxon>
        <taxon>Arthropoda</taxon>
        <taxon>Hexapoda</taxon>
        <taxon>Insecta</taxon>
        <taxon>Pterygota</taxon>
        <taxon>Neoptera</taxon>
        <taxon>Paraneoptera</taxon>
        <taxon>Psocodea</taxon>
        <taxon>Troctomorpha</taxon>
        <taxon>Phthiraptera</taxon>
        <taxon>Anoplura</taxon>
        <taxon>Polyplacidae</taxon>
        <taxon>Polyplax</taxon>
    </lineage>
</organism>
<feature type="transmembrane region" description="Helical" evidence="6">
    <location>
        <begin position="2562"/>
        <end position="2584"/>
    </location>
</feature>
<feature type="domain" description="SRCR" evidence="7">
    <location>
        <begin position="1763"/>
        <end position="1885"/>
    </location>
</feature>
<reference evidence="8 9" key="1">
    <citation type="submission" date="2023-09" db="EMBL/GenBank/DDBJ databases">
        <title>Genomes of two closely related lineages of the louse Polyplax serrata with different host specificities.</title>
        <authorList>
            <person name="Martinu J."/>
            <person name="Tarabai H."/>
            <person name="Stefka J."/>
            <person name="Hypsa V."/>
        </authorList>
    </citation>
    <scope>NUCLEOTIDE SEQUENCE [LARGE SCALE GENOMIC DNA]</scope>
    <source>
        <strain evidence="8">98ZLc_SE</strain>
    </source>
</reference>
<dbReference type="PROSITE" id="PS50287">
    <property type="entry name" value="SRCR_2"/>
    <property type="match status" value="3"/>
</dbReference>
<evidence type="ECO:0000256" key="5">
    <source>
        <dbReference type="PROSITE-ProRule" id="PRU00196"/>
    </source>
</evidence>
<comment type="caution">
    <text evidence="5">Lacks conserved residue(s) required for the propagation of feature annotation.</text>
</comment>
<feature type="disulfide bond" evidence="5">
    <location>
        <begin position="1019"/>
        <end position="1029"/>
    </location>
</feature>
<dbReference type="Pfam" id="PF13229">
    <property type="entry name" value="Beta_helix"/>
    <property type="match status" value="2"/>
</dbReference>
<dbReference type="InterPro" id="IPR016186">
    <property type="entry name" value="C-type_lectin-like/link_sf"/>
</dbReference>
<keyword evidence="9" id="KW-1185">Reference proteome</keyword>
<comment type="caution">
    <text evidence="8">The sequence shown here is derived from an EMBL/GenBank/DDBJ whole genome shotgun (WGS) entry which is preliminary data.</text>
</comment>
<keyword evidence="6" id="KW-1133">Transmembrane helix</keyword>
<feature type="disulfide bond" evidence="5">
    <location>
        <begin position="1848"/>
        <end position="1858"/>
    </location>
</feature>
<dbReference type="PANTHER" id="PTHR47653">
    <property type="entry name" value="PROTEIN BARK BEETLE"/>
    <property type="match status" value="1"/>
</dbReference>
<keyword evidence="3 5" id="KW-1015">Disulfide bond</keyword>
<evidence type="ECO:0000259" key="7">
    <source>
        <dbReference type="PROSITE" id="PS50287"/>
    </source>
</evidence>
<feature type="domain" description="SRCR" evidence="7">
    <location>
        <begin position="87"/>
        <end position="192"/>
    </location>
</feature>
<keyword evidence="4" id="KW-0325">Glycoprotein</keyword>